<comment type="caution">
    <text evidence="8">The sequence shown here is derived from an EMBL/GenBank/DDBJ whole genome shotgun (WGS) entry which is preliminary data.</text>
</comment>
<keyword evidence="3" id="KW-1003">Cell membrane</keyword>
<evidence type="ECO:0000256" key="1">
    <source>
        <dbReference type="ARBA" id="ARBA00004651"/>
    </source>
</evidence>
<dbReference type="GO" id="GO:0005886">
    <property type="term" value="C:plasma membrane"/>
    <property type="evidence" value="ECO:0007669"/>
    <property type="project" value="UniProtKB-SubCell"/>
</dbReference>
<evidence type="ECO:0000256" key="7">
    <source>
        <dbReference type="SAM" id="Phobius"/>
    </source>
</evidence>
<organism evidence="8 9">
    <name type="scientific">Pelosinus fermentans B4</name>
    <dbReference type="NCBI Taxonomy" id="1149862"/>
    <lineage>
        <taxon>Bacteria</taxon>
        <taxon>Bacillati</taxon>
        <taxon>Bacillota</taxon>
        <taxon>Negativicutes</taxon>
        <taxon>Selenomonadales</taxon>
        <taxon>Sporomusaceae</taxon>
        <taxon>Pelosinus</taxon>
    </lineage>
</organism>
<dbReference type="OrthoDB" id="9813193at2"/>
<dbReference type="PATRIC" id="fig|1149862.3.peg.3836"/>
<evidence type="ECO:0000256" key="5">
    <source>
        <dbReference type="ARBA" id="ARBA00022989"/>
    </source>
</evidence>
<dbReference type="PANTHER" id="PTHR33452">
    <property type="entry name" value="OXIDOREDUCTASE CATD-RELATED"/>
    <property type="match status" value="1"/>
</dbReference>
<accession>I8RBF5</accession>
<gene>
    <name evidence="8" type="ORF">FB4_0834</name>
</gene>
<dbReference type="Proteomes" id="UP000004324">
    <property type="component" value="Unassembled WGS sequence"/>
</dbReference>
<feature type="transmembrane region" description="Helical" evidence="7">
    <location>
        <begin position="20"/>
        <end position="38"/>
    </location>
</feature>
<protein>
    <submittedName>
        <fullName evidence="8">DoxX family protein</fullName>
    </submittedName>
</protein>
<dbReference type="Pfam" id="PF07681">
    <property type="entry name" value="DoxX"/>
    <property type="match status" value="1"/>
</dbReference>
<evidence type="ECO:0000256" key="4">
    <source>
        <dbReference type="ARBA" id="ARBA00022692"/>
    </source>
</evidence>
<comment type="subcellular location">
    <subcellularLocation>
        <location evidence="1">Cell membrane</location>
        <topology evidence="1">Multi-pass membrane protein</topology>
    </subcellularLocation>
</comment>
<proteinExistence type="inferred from homology"/>
<evidence type="ECO:0000256" key="3">
    <source>
        <dbReference type="ARBA" id="ARBA00022475"/>
    </source>
</evidence>
<keyword evidence="9" id="KW-1185">Reference proteome</keyword>
<evidence type="ECO:0000313" key="9">
    <source>
        <dbReference type="Proteomes" id="UP000004324"/>
    </source>
</evidence>
<keyword evidence="4 7" id="KW-0812">Transmembrane</keyword>
<feature type="transmembrane region" description="Helical" evidence="7">
    <location>
        <begin position="58"/>
        <end position="88"/>
    </location>
</feature>
<sequence>MDMKKLLIWLNQWSVSYIDLGLLVFRLVLGGMFMWHGYPKIAGGVEKWAALGKSMEVFGIAFAPAFWGFMSAFAEFFGGLFFAIGFLYRPMSLLLASNMLVAFSTQMLSDKGLMKASQSFENGGSFFAAFFIGPGRYSLDELMGLNEAKKSRFAKFE</sequence>
<name>I8RBF5_9FIRM</name>
<dbReference type="PANTHER" id="PTHR33452:SF1">
    <property type="entry name" value="INNER MEMBRANE PROTEIN YPHA-RELATED"/>
    <property type="match status" value="1"/>
</dbReference>
<evidence type="ECO:0000256" key="2">
    <source>
        <dbReference type="ARBA" id="ARBA00006679"/>
    </source>
</evidence>
<comment type="similarity">
    <text evidence="2">Belongs to the DoxX family.</text>
</comment>
<evidence type="ECO:0000256" key="6">
    <source>
        <dbReference type="ARBA" id="ARBA00023136"/>
    </source>
</evidence>
<dbReference type="EMBL" id="AKVJ01000066">
    <property type="protein sequence ID" value="EIW16323.1"/>
    <property type="molecule type" value="Genomic_DNA"/>
</dbReference>
<dbReference type="InterPro" id="IPR051907">
    <property type="entry name" value="DoxX-like_oxidoreductase"/>
</dbReference>
<keyword evidence="6 7" id="KW-0472">Membrane</keyword>
<dbReference type="AlphaFoldDB" id="I8RBF5"/>
<reference evidence="8 9" key="1">
    <citation type="journal article" date="2012" name="J. Bacteriol.">
        <title>Draft Genome Sequences for Two Metal-Reducing Pelosinus fermentans Strains Isolated from a Cr(VI)-Contaminated Site and for Type Strain R7.</title>
        <authorList>
            <person name="Brown S.D."/>
            <person name="Podar M."/>
            <person name="Klingeman D.M."/>
            <person name="Johnson C.M."/>
            <person name="Yang Z.K."/>
            <person name="Utturkar S.M."/>
            <person name="Land M.L."/>
            <person name="Mosher J.J."/>
            <person name="Hurt R.A.Jr."/>
            <person name="Phelps T.J."/>
            <person name="Palumbo A.V."/>
            <person name="Arkin A.P."/>
            <person name="Hazen T.C."/>
            <person name="Elias D.A."/>
        </authorList>
    </citation>
    <scope>NUCLEOTIDE SEQUENCE [LARGE SCALE GENOMIC DNA]</scope>
    <source>
        <strain evidence="8 9">B4</strain>
    </source>
</reference>
<dbReference type="InterPro" id="IPR032808">
    <property type="entry name" value="DoxX"/>
</dbReference>
<keyword evidence="5 7" id="KW-1133">Transmembrane helix</keyword>
<evidence type="ECO:0000313" key="8">
    <source>
        <dbReference type="EMBL" id="EIW16323.1"/>
    </source>
</evidence>